<dbReference type="InterPro" id="IPR036265">
    <property type="entry name" value="HIT-like_sf"/>
</dbReference>
<accession>A0A4Q5N365</accession>
<sequence length="115" mass="12081">MSTVAQCLFCRIVAGEIPADVVAENADAVAFRDINPQAPLHVLVVPREHHADVAQLAAADPRLLAAVVELADQVAGTEADGQFRLIFNTGPESGQSVFHAHGHVLGGVRLGWTPA</sequence>
<proteinExistence type="predicted"/>
<feature type="active site" description="Tele-AMP-histidine intermediate" evidence="1">
    <location>
        <position position="101"/>
    </location>
</feature>
<name>A0A4Q5N365_9MICO</name>
<dbReference type="Gene3D" id="3.30.428.10">
    <property type="entry name" value="HIT-like"/>
    <property type="match status" value="1"/>
</dbReference>
<dbReference type="RefSeq" id="WP_130101060.1">
    <property type="nucleotide sequence ID" value="NZ_SDWW01000004.1"/>
</dbReference>
<evidence type="ECO:0000259" key="4">
    <source>
        <dbReference type="PROSITE" id="PS51084"/>
    </source>
</evidence>
<protein>
    <submittedName>
        <fullName evidence="5">Histidine triad nucleotide-binding protein</fullName>
    </submittedName>
</protein>
<keyword evidence="6" id="KW-1185">Reference proteome</keyword>
<evidence type="ECO:0000256" key="2">
    <source>
        <dbReference type="PIRSR" id="PIRSR601310-3"/>
    </source>
</evidence>
<feature type="short sequence motif" description="Histidine triad motif" evidence="2 3">
    <location>
        <begin position="99"/>
        <end position="103"/>
    </location>
</feature>
<dbReference type="GO" id="GO:0003824">
    <property type="term" value="F:catalytic activity"/>
    <property type="evidence" value="ECO:0007669"/>
    <property type="project" value="InterPro"/>
</dbReference>
<dbReference type="CDD" id="cd01276">
    <property type="entry name" value="PKCI_related"/>
    <property type="match status" value="1"/>
</dbReference>
<gene>
    <name evidence="5" type="ORF">EUA98_02350</name>
</gene>
<dbReference type="Pfam" id="PF01230">
    <property type="entry name" value="HIT"/>
    <property type="match status" value="1"/>
</dbReference>
<dbReference type="PRINTS" id="PR00332">
    <property type="entry name" value="HISTRIAD"/>
</dbReference>
<dbReference type="EMBL" id="SDWW01000004">
    <property type="protein sequence ID" value="RYV52566.1"/>
    <property type="molecule type" value="Genomic_DNA"/>
</dbReference>
<dbReference type="PANTHER" id="PTHR23089">
    <property type="entry name" value="HISTIDINE TRIAD HIT PROTEIN"/>
    <property type="match status" value="1"/>
</dbReference>
<dbReference type="InterPro" id="IPR001310">
    <property type="entry name" value="Histidine_triad_HIT"/>
</dbReference>
<dbReference type="AlphaFoldDB" id="A0A4Q5N365"/>
<dbReference type="SUPFAM" id="SSF54197">
    <property type="entry name" value="HIT-like"/>
    <property type="match status" value="1"/>
</dbReference>
<dbReference type="OrthoDB" id="9784774at2"/>
<evidence type="ECO:0000256" key="1">
    <source>
        <dbReference type="PIRSR" id="PIRSR601310-1"/>
    </source>
</evidence>
<feature type="domain" description="HIT" evidence="4">
    <location>
        <begin position="8"/>
        <end position="115"/>
    </location>
</feature>
<dbReference type="InterPro" id="IPR011146">
    <property type="entry name" value="HIT-like"/>
</dbReference>
<reference evidence="5 6" key="1">
    <citation type="submission" date="2019-01" db="EMBL/GenBank/DDBJ databases">
        <title>Novel species of Cellulomonas.</title>
        <authorList>
            <person name="Liu Q."/>
            <person name="Xin Y.-H."/>
        </authorList>
    </citation>
    <scope>NUCLEOTIDE SEQUENCE [LARGE SCALE GENOMIC DNA]</scope>
    <source>
        <strain evidence="5 6">HLT2-17</strain>
    </source>
</reference>
<evidence type="ECO:0000313" key="5">
    <source>
        <dbReference type="EMBL" id="RYV52566.1"/>
    </source>
</evidence>
<evidence type="ECO:0000256" key="3">
    <source>
        <dbReference type="PROSITE-ProRule" id="PRU00464"/>
    </source>
</evidence>
<organism evidence="5 6">
    <name type="scientific">Pengzhenrongella frigida</name>
    <dbReference type="NCBI Taxonomy" id="1259133"/>
    <lineage>
        <taxon>Bacteria</taxon>
        <taxon>Bacillati</taxon>
        <taxon>Actinomycetota</taxon>
        <taxon>Actinomycetes</taxon>
        <taxon>Micrococcales</taxon>
        <taxon>Pengzhenrongella</taxon>
    </lineage>
</organism>
<evidence type="ECO:0000313" key="6">
    <source>
        <dbReference type="Proteomes" id="UP000293764"/>
    </source>
</evidence>
<dbReference type="Proteomes" id="UP000293764">
    <property type="component" value="Unassembled WGS sequence"/>
</dbReference>
<dbReference type="PROSITE" id="PS51084">
    <property type="entry name" value="HIT_2"/>
    <property type="match status" value="1"/>
</dbReference>
<comment type="caution">
    <text evidence="5">The sequence shown here is derived from an EMBL/GenBank/DDBJ whole genome shotgun (WGS) entry which is preliminary data.</text>
</comment>